<accession>A0ABQ2D005</accession>
<evidence type="ECO:0000313" key="2">
    <source>
        <dbReference type="Proteomes" id="UP000632222"/>
    </source>
</evidence>
<reference evidence="2" key="1">
    <citation type="journal article" date="2019" name="Int. J. Syst. Evol. Microbiol.">
        <title>The Global Catalogue of Microorganisms (GCM) 10K type strain sequencing project: providing services to taxonomists for standard genome sequencing and annotation.</title>
        <authorList>
            <consortium name="The Broad Institute Genomics Platform"/>
            <consortium name="The Broad Institute Genome Sequencing Center for Infectious Disease"/>
            <person name="Wu L."/>
            <person name="Ma J."/>
        </authorList>
    </citation>
    <scope>NUCLEOTIDE SEQUENCE [LARGE SCALE GENOMIC DNA]</scope>
    <source>
        <strain evidence="2">JCM 14370</strain>
    </source>
</reference>
<name>A0ABQ2D005_9DEIO</name>
<dbReference type="EMBL" id="BMOD01000008">
    <property type="protein sequence ID" value="GGJ37344.1"/>
    <property type="molecule type" value="Genomic_DNA"/>
</dbReference>
<organism evidence="1 2">
    <name type="scientific">Deinococcus roseus</name>
    <dbReference type="NCBI Taxonomy" id="392414"/>
    <lineage>
        <taxon>Bacteria</taxon>
        <taxon>Thermotogati</taxon>
        <taxon>Deinococcota</taxon>
        <taxon>Deinococci</taxon>
        <taxon>Deinococcales</taxon>
        <taxon>Deinococcaceae</taxon>
        <taxon>Deinococcus</taxon>
    </lineage>
</organism>
<comment type="caution">
    <text evidence="1">The sequence shown here is derived from an EMBL/GenBank/DDBJ whole genome shotgun (WGS) entry which is preliminary data.</text>
</comment>
<keyword evidence="2" id="KW-1185">Reference proteome</keyword>
<sequence>MVRYPQLRKMNMHLEMDDFVIHIQEKQLTITRKGEENPIFQFQGE</sequence>
<gene>
    <name evidence="1" type="ORF">GCM10008938_24300</name>
</gene>
<evidence type="ECO:0000313" key="1">
    <source>
        <dbReference type="EMBL" id="GGJ37344.1"/>
    </source>
</evidence>
<dbReference type="Proteomes" id="UP000632222">
    <property type="component" value="Unassembled WGS sequence"/>
</dbReference>
<proteinExistence type="predicted"/>
<protein>
    <submittedName>
        <fullName evidence="1">Uncharacterized protein</fullName>
    </submittedName>
</protein>